<evidence type="ECO:0000259" key="2">
    <source>
        <dbReference type="Pfam" id="PF17667"/>
    </source>
</evidence>
<evidence type="ECO:0000313" key="4">
    <source>
        <dbReference type="Proteomes" id="UP001212997"/>
    </source>
</evidence>
<name>A0AAD5Y8D5_9APHY</name>
<dbReference type="AlphaFoldDB" id="A0AAD5Y8D5"/>
<dbReference type="EMBL" id="JANAWD010000977">
    <property type="protein sequence ID" value="KAJ3474810.1"/>
    <property type="molecule type" value="Genomic_DNA"/>
</dbReference>
<gene>
    <name evidence="3" type="ORF">NLI96_g12244</name>
</gene>
<feature type="compositionally biased region" description="Polar residues" evidence="1">
    <location>
        <begin position="756"/>
        <end position="777"/>
    </location>
</feature>
<dbReference type="PANTHER" id="PTHR38248:SF2">
    <property type="entry name" value="FUNK1 11"/>
    <property type="match status" value="1"/>
</dbReference>
<proteinExistence type="predicted"/>
<keyword evidence="4" id="KW-1185">Reference proteome</keyword>
<feature type="region of interest" description="Disordered" evidence="1">
    <location>
        <begin position="60"/>
        <end position="107"/>
    </location>
</feature>
<accession>A0AAD5Y8D5</accession>
<feature type="domain" description="Fungal-type protein kinase" evidence="2">
    <location>
        <begin position="291"/>
        <end position="638"/>
    </location>
</feature>
<evidence type="ECO:0000256" key="1">
    <source>
        <dbReference type="SAM" id="MobiDB-lite"/>
    </source>
</evidence>
<dbReference type="InterPro" id="IPR011009">
    <property type="entry name" value="Kinase-like_dom_sf"/>
</dbReference>
<dbReference type="Gene3D" id="1.10.510.10">
    <property type="entry name" value="Transferase(Phosphotransferase) domain 1"/>
    <property type="match status" value="1"/>
</dbReference>
<dbReference type="InterPro" id="IPR040976">
    <property type="entry name" value="Pkinase_fungal"/>
</dbReference>
<dbReference type="Proteomes" id="UP001212997">
    <property type="component" value="Unassembled WGS sequence"/>
</dbReference>
<reference evidence="3" key="1">
    <citation type="submission" date="2022-07" db="EMBL/GenBank/DDBJ databases">
        <title>Genome Sequence of Physisporinus lineatus.</title>
        <authorList>
            <person name="Buettner E."/>
        </authorList>
    </citation>
    <scope>NUCLEOTIDE SEQUENCE</scope>
    <source>
        <strain evidence="3">VT162</strain>
    </source>
</reference>
<dbReference type="SUPFAM" id="SSF56112">
    <property type="entry name" value="Protein kinase-like (PK-like)"/>
    <property type="match status" value="1"/>
</dbReference>
<feature type="region of interest" description="Disordered" evidence="1">
    <location>
        <begin position="754"/>
        <end position="816"/>
    </location>
</feature>
<feature type="compositionally biased region" description="Pro residues" evidence="1">
    <location>
        <begin position="72"/>
        <end position="81"/>
    </location>
</feature>
<organism evidence="3 4">
    <name type="scientific">Meripilus lineatus</name>
    <dbReference type="NCBI Taxonomy" id="2056292"/>
    <lineage>
        <taxon>Eukaryota</taxon>
        <taxon>Fungi</taxon>
        <taxon>Dikarya</taxon>
        <taxon>Basidiomycota</taxon>
        <taxon>Agaricomycotina</taxon>
        <taxon>Agaricomycetes</taxon>
        <taxon>Polyporales</taxon>
        <taxon>Meripilaceae</taxon>
        <taxon>Meripilus</taxon>
    </lineage>
</organism>
<evidence type="ECO:0000313" key="3">
    <source>
        <dbReference type="EMBL" id="KAJ3474810.1"/>
    </source>
</evidence>
<comment type="caution">
    <text evidence="3">The sequence shown here is derived from an EMBL/GenBank/DDBJ whole genome shotgun (WGS) entry which is preliminary data.</text>
</comment>
<protein>
    <recommendedName>
        <fullName evidence="2">Fungal-type protein kinase domain-containing protein</fullName>
    </recommendedName>
</protein>
<dbReference type="PANTHER" id="PTHR38248">
    <property type="entry name" value="FUNK1 6"/>
    <property type="match status" value="1"/>
</dbReference>
<sequence length="830" mass="93822">MISFWFDHCDLVRTQGQTKAQKAMDGIEFELIPVTISNTYRGQSLTLRVRFQHCITLSVMSNQRGEPSSSSQPPPSTPPRTPLANFSPDDNQPKTPPRPTGLPYLKSTPIAKKESGSRFGLDDPHASKLHLRLDKEYHKHWIGPVYPSEIIDLLPQVDEDSGGPQISLSLFRRLRDIRKSPCRTEAELYPIVLELAGSCISDEYEFAITDDHTEARRLGSKFPDLLLYPKGAVTITAGYAKARLERAELFIEVKATSAQDPFNDFPKSATSNAPVDPGRPVRADHQFLKQGADDIHKRRGQLIAYAADACAKQHRHSYFSLLICQDRARFFFWDRSGAIVSEGFDYTTVDGSEILAQFLWRYTHSAPFERGWDPTIVVSSKADHEAFGSHPSLKDWYEEDYVVTVLVWDKVDEKYKSFLVSRPVVSPLSMAGRATRGYWALDKATNKIVFIKDTWRSHTIGTEPEGDTLKKLHKNGVRNIPEFYCHGDVPTYDHKFQLTITHRYSHFFCGNPDDCQVFPLVHYRVVSKTVGRILIDACESSLDLLTVTRDAFQALSDAWYKCNIMHRDVSIGNIMVDESGRGILIDWDTSSPFPRTSDVRAPYRSGTWQFIAADLLTESIHYHQPSHDIESFLWVVFYAMARWFSPEITDSTAVAMCRILLDNSHNEEGKDRGGAEKSVELMNGNRIKKLRQGSLLKHWLVKARVLCSGWLQSSWKVEEPVAPESAFKQFAEMWDSVLTEPGLFNVKRQERKSFGLSKQTPYPQQPATRSGTPSASPHITVPAPQVPSVPSHALGESRELIGTQNLRDDSGGTTEAARGEYRGWYRRGYG</sequence>
<dbReference type="Pfam" id="PF17667">
    <property type="entry name" value="Pkinase_fungal"/>
    <property type="match status" value="1"/>
</dbReference>